<accession>A0ABM1RWI7</accession>
<dbReference type="InterPro" id="IPR019341">
    <property type="entry name" value="Alpha/Gamma-adaptin-bd_p34"/>
</dbReference>
<dbReference type="PANTHER" id="PTHR14659:SF1">
    <property type="entry name" value="ALPHA- AND GAMMA-ADAPTIN-BINDING PROTEIN P34"/>
    <property type="match status" value="1"/>
</dbReference>
<name>A0ABM1RWI7_LIMPO</name>
<dbReference type="GeneID" id="106476068"/>
<dbReference type="Pfam" id="PF10199">
    <property type="entry name" value="Adaptin_binding"/>
    <property type="match status" value="1"/>
</dbReference>
<evidence type="ECO:0000256" key="1">
    <source>
        <dbReference type="SAM" id="MobiDB-lite"/>
    </source>
</evidence>
<keyword evidence="2" id="KW-1185">Reference proteome</keyword>
<dbReference type="SUPFAM" id="SSF52540">
    <property type="entry name" value="P-loop containing nucleoside triphosphate hydrolases"/>
    <property type="match status" value="1"/>
</dbReference>
<feature type="region of interest" description="Disordered" evidence="1">
    <location>
        <begin position="150"/>
        <end position="169"/>
    </location>
</feature>
<gene>
    <name evidence="3" type="primary">LOC106476068</name>
</gene>
<organism evidence="2 3">
    <name type="scientific">Limulus polyphemus</name>
    <name type="common">Atlantic horseshoe crab</name>
    <dbReference type="NCBI Taxonomy" id="6850"/>
    <lineage>
        <taxon>Eukaryota</taxon>
        <taxon>Metazoa</taxon>
        <taxon>Ecdysozoa</taxon>
        <taxon>Arthropoda</taxon>
        <taxon>Chelicerata</taxon>
        <taxon>Merostomata</taxon>
        <taxon>Xiphosura</taxon>
        <taxon>Limulidae</taxon>
        <taxon>Limulus</taxon>
    </lineage>
</organism>
<dbReference type="RefSeq" id="XP_022235742.1">
    <property type="nucleotide sequence ID" value="XM_022380034.1"/>
</dbReference>
<dbReference type="PANTHER" id="PTHR14659">
    <property type="entry name" value="ALPHA- AND GAMMA-ADAPTIN-BINDING PROTEIN P34"/>
    <property type="match status" value="1"/>
</dbReference>
<evidence type="ECO:0000313" key="2">
    <source>
        <dbReference type="Proteomes" id="UP000694941"/>
    </source>
</evidence>
<proteinExistence type="predicted"/>
<protein>
    <submittedName>
        <fullName evidence="3">Alpha- and gamma-adaptin-binding protein p34-like isoform X2</fullName>
    </submittedName>
</protein>
<sequence>MHIDTKYYSADIQLFTTVQKELVNKDFAESVQAAILHFDTSQESTFDNVKTWMPFIKEYRPEVQILACDRLERENSVLSRSFVLEWCIKNGFELVELDPEDESDEEDDFKETKGYPRILQALHAHLWPNMTTKGGITTDIKNKMTIGQASIANGNSSSGTQVEVGSERREEEVDVLVEDEIKVLENLVGNEDPGGESFEALFSKFHNMKQKAATLSGEDRKKYAEKVAVAFWRALGGDEEEVAGLSSEED</sequence>
<dbReference type="Gene3D" id="3.40.50.11960">
    <property type="match status" value="1"/>
</dbReference>
<dbReference type="Proteomes" id="UP000694941">
    <property type="component" value="Unplaced"/>
</dbReference>
<evidence type="ECO:0000313" key="3">
    <source>
        <dbReference type="RefSeq" id="XP_022235742.1"/>
    </source>
</evidence>
<feature type="compositionally biased region" description="Polar residues" evidence="1">
    <location>
        <begin position="150"/>
        <end position="161"/>
    </location>
</feature>
<dbReference type="InterPro" id="IPR027417">
    <property type="entry name" value="P-loop_NTPase"/>
</dbReference>
<reference evidence="3" key="1">
    <citation type="submission" date="2025-08" db="UniProtKB">
        <authorList>
            <consortium name="RefSeq"/>
        </authorList>
    </citation>
    <scope>IDENTIFICATION</scope>
    <source>
        <tissue evidence="3">Muscle</tissue>
    </source>
</reference>